<dbReference type="PANTHER" id="PTHR45339:SF3">
    <property type="entry name" value="HISTIDINE KINASE"/>
    <property type="match status" value="1"/>
</dbReference>
<proteinExistence type="predicted"/>
<dbReference type="GO" id="GO:0000160">
    <property type="term" value="P:phosphorelay signal transduction system"/>
    <property type="evidence" value="ECO:0007669"/>
    <property type="project" value="InterPro"/>
</dbReference>
<dbReference type="Gene3D" id="3.40.50.2300">
    <property type="match status" value="1"/>
</dbReference>
<name>A0A3P3ZMP9_9ZZZZ</name>
<protein>
    <submittedName>
        <fullName evidence="3">Polar-differentiation response regulator DivK</fullName>
    </submittedName>
</protein>
<keyword evidence="1" id="KW-0597">Phosphoprotein</keyword>
<dbReference type="PROSITE" id="PS50110">
    <property type="entry name" value="RESPONSE_REGULATORY"/>
    <property type="match status" value="1"/>
</dbReference>
<reference evidence="3" key="1">
    <citation type="submission" date="2018-10" db="EMBL/GenBank/DDBJ databases">
        <authorList>
            <person name="Plewniak F."/>
        </authorList>
    </citation>
    <scope>NUCLEOTIDE SEQUENCE</scope>
</reference>
<dbReference type="InterPro" id="IPR011006">
    <property type="entry name" value="CheY-like_superfamily"/>
</dbReference>
<evidence type="ECO:0000259" key="2">
    <source>
        <dbReference type="PROSITE" id="PS50110"/>
    </source>
</evidence>
<organism evidence="3">
    <name type="scientific">mine drainage metagenome</name>
    <dbReference type="NCBI Taxonomy" id="410659"/>
    <lineage>
        <taxon>unclassified sequences</taxon>
        <taxon>metagenomes</taxon>
        <taxon>ecological metagenomes</taxon>
    </lineage>
</organism>
<evidence type="ECO:0000313" key="3">
    <source>
        <dbReference type="EMBL" id="VAY87403.1"/>
    </source>
</evidence>
<dbReference type="InterPro" id="IPR001789">
    <property type="entry name" value="Sig_transdc_resp-reg_receiver"/>
</dbReference>
<accession>A0A3P3ZMP9</accession>
<dbReference type="SUPFAM" id="SSF52172">
    <property type="entry name" value="CheY-like"/>
    <property type="match status" value="1"/>
</dbReference>
<dbReference type="PANTHER" id="PTHR45339">
    <property type="entry name" value="HYBRID SIGNAL TRANSDUCTION HISTIDINE KINASE J"/>
    <property type="match status" value="1"/>
</dbReference>
<dbReference type="AlphaFoldDB" id="A0A3P3ZMP9"/>
<dbReference type="SMART" id="SM00448">
    <property type="entry name" value="REC"/>
    <property type="match status" value="1"/>
</dbReference>
<gene>
    <name evidence="3" type="primary">divK</name>
    <name evidence="3" type="ORF">CARN8_2040015</name>
</gene>
<dbReference type="EMBL" id="UOYP01000118">
    <property type="protein sequence ID" value="VAY87403.1"/>
    <property type="molecule type" value="Genomic_DNA"/>
</dbReference>
<dbReference type="Pfam" id="PF00072">
    <property type="entry name" value="Response_reg"/>
    <property type="match status" value="1"/>
</dbReference>
<evidence type="ECO:0000256" key="1">
    <source>
        <dbReference type="ARBA" id="ARBA00022553"/>
    </source>
</evidence>
<feature type="domain" description="Response regulatory" evidence="2">
    <location>
        <begin position="10"/>
        <end position="126"/>
    </location>
</feature>
<sequence length="129" mass="14034">MLRGGGIMSRILVVDDNVLNLQLACITLEMAGHETLGASDGRKAIEVAESEPLDLILMDLRMPVMDGKHAMKHIKANERTRHIPVVALTASAMKGERELLLASGFDGYIDKPIDVNSFAHTIAEFLPKG</sequence>